<dbReference type="EMBL" id="DSOL01000208">
    <property type="protein sequence ID" value="HEN28439.1"/>
    <property type="molecule type" value="Genomic_DNA"/>
</dbReference>
<dbReference type="GO" id="GO:0071555">
    <property type="term" value="P:cell wall organization"/>
    <property type="evidence" value="ECO:0007669"/>
    <property type="project" value="UniProtKB-KW"/>
</dbReference>
<comment type="pathway">
    <text evidence="10">Cell wall biogenesis; peptidoglycan biosynthesis.</text>
</comment>
<dbReference type="PROSITE" id="PS50975">
    <property type="entry name" value="ATP_GRASP"/>
    <property type="match status" value="1"/>
</dbReference>
<comment type="function">
    <text evidence="10">Cell wall formation.</text>
</comment>
<dbReference type="GO" id="GO:0008716">
    <property type="term" value="F:D-alanine-D-alanine ligase activity"/>
    <property type="evidence" value="ECO:0007669"/>
    <property type="project" value="UniProtKB-UniRule"/>
</dbReference>
<evidence type="ECO:0000256" key="4">
    <source>
        <dbReference type="ARBA" id="ARBA00022598"/>
    </source>
</evidence>
<evidence type="ECO:0000313" key="15">
    <source>
        <dbReference type="EMBL" id="HEN28439.1"/>
    </source>
</evidence>
<dbReference type="GO" id="GO:0008360">
    <property type="term" value="P:regulation of cell shape"/>
    <property type="evidence" value="ECO:0007669"/>
    <property type="project" value="UniProtKB-KW"/>
</dbReference>
<keyword evidence="5 13" id="KW-0547">Nucleotide-binding</keyword>
<dbReference type="InterPro" id="IPR011127">
    <property type="entry name" value="Dala_Dala_lig_N"/>
</dbReference>
<dbReference type="AlphaFoldDB" id="A0A7C2PL75"/>
<evidence type="ECO:0000256" key="12">
    <source>
        <dbReference type="PIRSR" id="PIRSR039102-3"/>
    </source>
</evidence>
<feature type="binding site" evidence="12">
    <location>
        <position position="270"/>
    </location>
    <ligand>
        <name>Mg(2+)</name>
        <dbReference type="ChEBI" id="CHEBI:18420"/>
        <label>1</label>
    </ligand>
</feature>
<dbReference type="Pfam" id="PF01820">
    <property type="entry name" value="Dala_Dala_lig_N"/>
    <property type="match status" value="1"/>
</dbReference>
<dbReference type="InterPro" id="IPR000291">
    <property type="entry name" value="D-Ala_lig_Van_CS"/>
</dbReference>
<organism evidence="15">
    <name type="scientific">candidate division WOR-3 bacterium</name>
    <dbReference type="NCBI Taxonomy" id="2052148"/>
    <lineage>
        <taxon>Bacteria</taxon>
        <taxon>Bacteria division WOR-3</taxon>
    </lineage>
</organism>
<dbReference type="NCBIfam" id="NF002378">
    <property type="entry name" value="PRK01372.1"/>
    <property type="match status" value="1"/>
</dbReference>
<dbReference type="HAMAP" id="MF_00047">
    <property type="entry name" value="Dala_Dala_lig"/>
    <property type="match status" value="1"/>
</dbReference>
<comment type="catalytic activity">
    <reaction evidence="10">
        <text>2 D-alanine + ATP = D-alanyl-D-alanine + ADP + phosphate + H(+)</text>
        <dbReference type="Rhea" id="RHEA:11224"/>
        <dbReference type="ChEBI" id="CHEBI:15378"/>
        <dbReference type="ChEBI" id="CHEBI:30616"/>
        <dbReference type="ChEBI" id="CHEBI:43474"/>
        <dbReference type="ChEBI" id="CHEBI:57416"/>
        <dbReference type="ChEBI" id="CHEBI:57822"/>
        <dbReference type="ChEBI" id="CHEBI:456216"/>
        <dbReference type="EC" id="6.3.2.4"/>
    </reaction>
</comment>
<dbReference type="InterPro" id="IPR005905">
    <property type="entry name" value="D_ala_D_ala"/>
</dbReference>
<feature type="binding site" evidence="12">
    <location>
        <position position="283"/>
    </location>
    <ligand>
        <name>Mg(2+)</name>
        <dbReference type="ChEBI" id="CHEBI:18420"/>
        <label>2</label>
    </ligand>
</feature>
<dbReference type="PANTHER" id="PTHR23132">
    <property type="entry name" value="D-ALANINE--D-ALANINE LIGASE"/>
    <property type="match status" value="1"/>
</dbReference>
<accession>A0A7C2PL75</accession>
<proteinExistence type="inferred from homology"/>
<feature type="active site" evidence="11">
    <location>
        <position position="158"/>
    </location>
</feature>
<evidence type="ECO:0000256" key="11">
    <source>
        <dbReference type="PIRSR" id="PIRSR039102-1"/>
    </source>
</evidence>
<keyword evidence="9 10" id="KW-0961">Cell wall biogenesis/degradation</keyword>
<keyword evidence="8 10" id="KW-0573">Peptidoglycan synthesis</keyword>
<dbReference type="InterPro" id="IPR016185">
    <property type="entry name" value="PreATP-grasp_dom_sf"/>
</dbReference>
<dbReference type="GO" id="GO:0005524">
    <property type="term" value="F:ATP binding"/>
    <property type="evidence" value="ECO:0007669"/>
    <property type="project" value="UniProtKB-UniRule"/>
</dbReference>
<dbReference type="Gene3D" id="3.40.50.20">
    <property type="match status" value="1"/>
</dbReference>
<feature type="active site" evidence="11">
    <location>
        <position position="294"/>
    </location>
</feature>
<reference evidence="15" key="1">
    <citation type="journal article" date="2020" name="mSystems">
        <title>Genome- and Community-Level Interaction Insights into Carbon Utilization and Element Cycling Functions of Hydrothermarchaeota in Hydrothermal Sediment.</title>
        <authorList>
            <person name="Zhou Z."/>
            <person name="Liu Y."/>
            <person name="Xu W."/>
            <person name="Pan J."/>
            <person name="Luo Z.H."/>
            <person name="Li M."/>
        </authorList>
    </citation>
    <scope>NUCLEOTIDE SEQUENCE [LARGE SCALE GENOMIC DNA]</scope>
    <source>
        <strain evidence="15">SpSt-34</strain>
    </source>
</reference>
<keyword evidence="12" id="KW-0479">Metal-binding</keyword>
<keyword evidence="3 10" id="KW-0963">Cytoplasm</keyword>
<keyword evidence="6 13" id="KW-0067">ATP-binding</keyword>
<dbReference type="GO" id="GO:0009252">
    <property type="term" value="P:peptidoglycan biosynthetic process"/>
    <property type="evidence" value="ECO:0007669"/>
    <property type="project" value="UniProtKB-UniRule"/>
</dbReference>
<dbReference type="EC" id="6.3.2.4" evidence="10"/>
<comment type="caution">
    <text evidence="15">The sequence shown here is derived from an EMBL/GenBank/DDBJ whole genome shotgun (WGS) entry which is preliminary data.</text>
</comment>
<feature type="domain" description="ATP-grasp" evidence="14">
    <location>
        <begin position="111"/>
        <end position="316"/>
    </location>
</feature>
<dbReference type="InterPro" id="IPR011761">
    <property type="entry name" value="ATP-grasp"/>
</dbReference>
<feature type="binding site" evidence="12">
    <location>
        <position position="283"/>
    </location>
    <ligand>
        <name>Mg(2+)</name>
        <dbReference type="ChEBI" id="CHEBI:18420"/>
        <label>1</label>
    </ligand>
</feature>
<evidence type="ECO:0000256" key="2">
    <source>
        <dbReference type="ARBA" id="ARBA00010871"/>
    </source>
</evidence>
<keyword evidence="12" id="KW-0464">Manganese</keyword>
<feature type="active site" evidence="11">
    <location>
        <position position="25"/>
    </location>
</feature>
<keyword evidence="4 10" id="KW-0436">Ligase</keyword>
<comment type="subcellular location">
    <subcellularLocation>
        <location evidence="1 10">Cytoplasm</location>
    </subcellularLocation>
</comment>
<dbReference type="Gene3D" id="3.30.470.20">
    <property type="entry name" value="ATP-grasp fold, B domain"/>
    <property type="match status" value="1"/>
</dbReference>
<dbReference type="PROSITE" id="PS00844">
    <property type="entry name" value="DALA_DALA_LIGASE_2"/>
    <property type="match status" value="1"/>
</dbReference>
<comment type="similarity">
    <text evidence="2 10">Belongs to the D-alanine--D-alanine ligase family.</text>
</comment>
<evidence type="ECO:0000256" key="5">
    <source>
        <dbReference type="ARBA" id="ARBA00022741"/>
    </source>
</evidence>
<evidence type="ECO:0000256" key="8">
    <source>
        <dbReference type="ARBA" id="ARBA00022984"/>
    </source>
</evidence>
<keyword evidence="7 10" id="KW-0133">Cell shape</keyword>
<dbReference type="GO" id="GO:0005737">
    <property type="term" value="C:cytoplasm"/>
    <property type="evidence" value="ECO:0007669"/>
    <property type="project" value="UniProtKB-SubCell"/>
</dbReference>
<protein>
    <recommendedName>
        <fullName evidence="10">D-alanine--D-alanine ligase</fullName>
        <ecNumber evidence="10">6.3.2.4</ecNumber>
    </recommendedName>
    <alternativeName>
        <fullName evidence="10">D-Ala-D-Ala ligase</fullName>
    </alternativeName>
    <alternativeName>
        <fullName evidence="10">D-alanylalanine synthetase</fullName>
    </alternativeName>
</protein>
<dbReference type="UniPathway" id="UPA00219"/>
<keyword evidence="12" id="KW-0460">Magnesium</keyword>
<dbReference type="GO" id="GO:0046872">
    <property type="term" value="F:metal ion binding"/>
    <property type="evidence" value="ECO:0007669"/>
    <property type="project" value="UniProtKB-KW"/>
</dbReference>
<feature type="binding site" evidence="12">
    <location>
        <position position="285"/>
    </location>
    <ligand>
        <name>Mg(2+)</name>
        <dbReference type="ChEBI" id="CHEBI:18420"/>
        <label>2</label>
    </ligand>
</feature>
<dbReference type="PROSITE" id="PS00843">
    <property type="entry name" value="DALA_DALA_LIGASE_1"/>
    <property type="match status" value="1"/>
</dbReference>
<dbReference type="Pfam" id="PF07478">
    <property type="entry name" value="Dala_Dala_lig_C"/>
    <property type="match status" value="1"/>
</dbReference>
<sequence>MDFSQLKEKLKDKKITVICGGWSGEREVSLRSGKKVYESLLRQGFNAYLFDLTKENITEIKPGFTDVAFIILHGKPGEDGTIQGMLEIMGIPYTGSGVLASAIGMDKIMAKKIMHYANINTPPYYFISSHKNNLKEEAEIALKTLGIPAVVKPRYEGSSLGVKIVHNETEYFEAVFETREKFGDFYIEKYIKGKTITCGVLGTGEESFPLPILELEVVGREFYDYTAKYTKGLTNFIIPARLSEETTKAFQEASVKLHRELGCRGFSRVDGIVDESGNYYVLEINTLPGMTDLSDLPKEAEHMGISYDEVVLYILKSAFE</sequence>
<evidence type="ECO:0000256" key="3">
    <source>
        <dbReference type="ARBA" id="ARBA00022490"/>
    </source>
</evidence>
<dbReference type="PIRSF" id="PIRSF039102">
    <property type="entry name" value="Ddl/VanB"/>
    <property type="match status" value="1"/>
</dbReference>
<dbReference type="SUPFAM" id="SSF52440">
    <property type="entry name" value="PreATP-grasp domain"/>
    <property type="match status" value="1"/>
</dbReference>
<evidence type="ECO:0000256" key="1">
    <source>
        <dbReference type="ARBA" id="ARBA00004496"/>
    </source>
</evidence>
<name>A0A7C2PL75_UNCW3</name>
<evidence type="ECO:0000256" key="6">
    <source>
        <dbReference type="ARBA" id="ARBA00022840"/>
    </source>
</evidence>
<evidence type="ECO:0000256" key="7">
    <source>
        <dbReference type="ARBA" id="ARBA00022960"/>
    </source>
</evidence>
<evidence type="ECO:0000256" key="10">
    <source>
        <dbReference type="HAMAP-Rule" id="MF_00047"/>
    </source>
</evidence>
<dbReference type="SUPFAM" id="SSF56059">
    <property type="entry name" value="Glutathione synthetase ATP-binding domain-like"/>
    <property type="match status" value="1"/>
</dbReference>
<evidence type="ECO:0000259" key="14">
    <source>
        <dbReference type="PROSITE" id="PS50975"/>
    </source>
</evidence>
<dbReference type="InterPro" id="IPR011095">
    <property type="entry name" value="Dala_Dala_lig_C"/>
</dbReference>
<dbReference type="InterPro" id="IPR013815">
    <property type="entry name" value="ATP_grasp_subdomain_1"/>
</dbReference>
<comment type="cofactor">
    <cofactor evidence="12">
        <name>Mg(2+)</name>
        <dbReference type="ChEBI" id="CHEBI:18420"/>
    </cofactor>
    <cofactor evidence="12">
        <name>Mn(2+)</name>
        <dbReference type="ChEBI" id="CHEBI:29035"/>
    </cofactor>
    <text evidence="12">Binds 2 magnesium or manganese ions per subunit.</text>
</comment>
<evidence type="ECO:0000256" key="13">
    <source>
        <dbReference type="PROSITE-ProRule" id="PRU00409"/>
    </source>
</evidence>
<dbReference type="NCBIfam" id="TIGR01205">
    <property type="entry name" value="D_ala_D_alaTIGR"/>
    <property type="match status" value="1"/>
</dbReference>
<dbReference type="PANTHER" id="PTHR23132:SF23">
    <property type="entry name" value="D-ALANINE--D-ALANINE LIGASE B"/>
    <property type="match status" value="1"/>
</dbReference>
<evidence type="ECO:0000256" key="9">
    <source>
        <dbReference type="ARBA" id="ARBA00023316"/>
    </source>
</evidence>
<gene>
    <name evidence="10" type="primary">ddl</name>
    <name evidence="15" type="ORF">ENQ77_07325</name>
</gene>
<dbReference type="Gene3D" id="3.30.1490.20">
    <property type="entry name" value="ATP-grasp fold, A domain"/>
    <property type="match status" value="1"/>
</dbReference>